<keyword evidence="4" id="KW-1185">Reference proteome</keyword>
<name>A0AAP0DUN6_9ASTR</name>
<gene>
    <name evidence="3" type="ORF">SSX86_001058</name>
</gene>
<comment type="caution">
    <text evidence="3">The sequence shown here is derived from an EMBL/GenBank/DDBJ whole genome shotgun (WGS) entry which is preliminary data.</text>
</comment>
<organism evidence="3 4">
    <name type="scientific">Deinandra increscens subsp. villosa</name>
    <dbReference type="NCBI Taxonomy" id="3103831"/>
    <lineage>
        <taxon>Eukaryota</taxon>
        <taxon>Viridiplantae</taxon>
        <taxon>Streptophyta</taxon>
        <taxon>Embryophyta</taxon>
        <taxon>Tracheophyta</taxon>
        <taxon>Spermatophyta</taxon>
        <taxon>Magnoliopsida</taxon>
        <taxon>eudicotyledons</taxon>
        <taxon>Gunneridae</taxon>
        <taxon>Pentapetalae</taxon>
        <taxon>asterids</taxon>
        <taxon>campanulids</taxon>
        <taxon>Asterales</taxon>
        <taxon>Asteraceae</taxon>
        <taxon>Asteroideae</taxon>
        <taxon>Heliantheae alliance</taxon>
        <taxon>Madieae</taxon>
        <taxon>Madiinae</taxon>
        <taxon>Deinandra</taxon>
    </lineage>
</organism>
<feature type="compositionally biased region" description="Basic residues" evidence="2">
    <location>
        <begin position="1"/>
        <end position="13"/>
    </location>
</feature>
<evidence type="ECO:0000313" key="4">
    <source>
        <dbReference type="Proteomes" id="UP001408789"/>
    </source>
</evidence>
<dbReference type="AlphaFoldDB" id="A0AAP0DUN6"/>
<sequence length="527" mass="60195">MSTRSGRRLKSLKLHAAAPPPPPTPAKIINLPRRYCVSGRRRKSKEAEVVVLDVAERRRERVEAEEGGGGGGEERWRFQAEILRAECRVLRMERKVALKKLERNRVRIETTLKSALENLASGRKKLCEGKNMEMVLEEEMKELAEKLEELQSSYNGSEDRELRKCKNFDKKALCLQRRLEKLGGLPDDESNNKDRASIHRQYNREVNKDNTILTFKSQTKSTDVGMLEKKMEGLSKGMVRRMEEEYGSILNSSVASSASTSKRIDFPDHLSFSNRFSNHTEEPLVSKESSSRCSGRCKMLVRRIVEQVRAETEQWSQMQDMLGKLRQEMEELQASKNFWETQAHASNQEIQTLISEVEEWREKALGYEMKANSLQTEVSLVKNEVEKLKKDQVKEVSSTPKKAISCLSKQIERDTKNGLSCRMNGECDVIGSKRHETVEQSMNDSHPLSLAKQLAREKRILISRPKENHRPKGNENPSDRRRKGYNLVRSPFKDIGNSSSSSSAGGGAIRQNSNAVFPLHYLEGRME</sequence>
<dbReference type="PANTHER" id="PTHR35468">
    <property type="entry name" value="MYOSIN-LIKE PROTEIN"/>
    <property type="match status" value="1"/>
</dbReference>
<evidence type="ECO:0000313" key="3">
    <source>
        <dbReference type="EMBL" id="KAK9079387.1"/>
    </source>
</evidence>
<feature type="region of interest" description="Disordered" evidence="2">
    <location>
        <begin position="462"/>
        <end position="510"/>
    </location>
</feature>
<feature type="coiled-coil region" evidence="1">
    <location>
        <begin position="315"/>
        <end position="391"/>
    </location>
</feature>
<feature type="region of interest" description="Disordered" evidence="2">
    <location>
        <begin position="1"/>
        <end position="29"/>
    </location>
</feature>
<keyword evidence="1" id="KW-0175">Coiled coil</keyword>
<dbReference type="Proteomes" id="UP001408789">
    <property type="component" value="Unassembled WGS sequence"/>
</dbReference>
<evidence type="ECO:0000256" key="2">
    <source>
        <dbReference type="SAM" id="MobiDB-lite"/>
    </source>
</evidence>
<feature type="coiled-coil region" evidence="1">
    <location>
        <begin position="98"/>
        <end position="160"/>
    </location>
</feature>
<feature type="compositionally biased region" description="Basic and acidic residues" evidence="2">
    <location>
        <begin position="462"/>
        <end position="479"/>
    </location>
</feature>
<dbReference type="PANTHER" id="PTHR35468:SF1">
    <property type="entry name" value="MYOSIN-LIKE PROTEIN"/>
    <property type="match status" value="1"/>
</dbReference>
<proteinExistence type="predicted"/>
<reference evidence="3 4" key="1">
    <citation type="submission" date="2024-04" db="EMBL/GenBank/DDBJ databases">
        <title>The reference genome of an endangered Asteraceae, Deinandra increscens subsp. villosa, native to the Central Coast of California.</title>
        <authorList>
            <person name="Guilliams M."/>
            <person name="Hasenstab-Lehman K."/>
            <person name="Meyer R."/>
            <person name="Mcevoy S."/>
        </authorList>
    </citation>
    <scope>NUCLEOTIDE SEQUENCE [LARGE SCALE GENOMIC DNA]</scope>
    <source>
        <tissue evidence="3">Leaf</tissue>
    </source>
</reference>
<accession>A0AAP0DUN6</accession>
<dbReference type="EMBL" id="JBCNJP010000003">
    <property type="protein sequence ID" value="KAK9079387.1"/>
    <property type="molecule type" value="Genomic_DNA"/>
</dbReference>
<protein>
    <submittedName>
        <fullName evidence="3">Uncharacterized protein</fullName>
    </submittedName>
</protein>
<evidence type="ECO:0000256" key="1">
    <source>
        <dbReference type="SAM" id="Coils"/>
    </source>
</evidence>